<reference evidence="7" key="1">
    <citation type="submission" date="2016-11" db="EMBL/GenBank/DDBJ databases">
        <title>Halolamina sediminis sp. nov., an extremely halophilic archaeon isolated from solar salt.</title>
        <authorList>
            <person name="Koh H.-W."/>
            <person name="Rani S."/>
            <person name="Park S.-J."/>
        </authorList>
    </citation>
    <scope>NUCLEOTIDE SEQUENCE [LARGE SCALE GENOMIC DNA]</scope>
    <source>
        <strain evidence="7">Hb3</strain>
    </source>
</reference>
<protein>
    <recommendedName>
        <fullName evidence="2">diguanylate cyclase</fullName>
        <ecNumber evidence="2">2.7.7.65</ecNumber>
    </recommendedName>
</protein>
<dbReference type="CDD" id="cd01949">
    <property type="entry name" value="GGDEF"/>
    <property type="match status" value="1"/>
</dbReference>
<dbReference type="Proteomes" id="UP000181985">
    <property type="component" value="Chromosome"/>
</dbReference>
<comment type="cofactor">
    <cofactor evidence="1">
        <name>Mg(2+)</name>
        <dbReference type="ChEBI" id="CHEBI:18420"/>
    </cofactor>
</comment>
<feature type="transmembrane region" description="Helical" evidence="3">
    <location>
        <begin position="301"/>
        <end position="320"/>
    </location>
</feature>
<dbReference type="NCBIfam" id="TIGR00254">
    <property type="entry name" value="GGDEF"/>
    <property type="match status" value="1"/>
</dbReference>
<evidence type="ECO:0000256" key="4">
    <source>
        <dbReference type="SAM" id="SignalP"/>
    </source>
</evidence>
<dbReference type="InterPro" id="IPR043128">
    <property type="entry name" value="Rev_trsase/Diguanyl_cyclase"/>
</dbReference>
<feature type="transmembrane region" description="Helical" evidence="3">
    <location>
        <begin position="276"/>
        <end position="295"/>
    </location>
</feature>
<dbReference type="OrthoDB" id="9803824at2"/>
<evidence type="ECO:0000256" key="1">
    <source>
        <dbReference type="ARBA" id="ARBA00001946"/>
    </source>
</evidence>
<feature type="chain" id="PRO_5012362489" description="diguanylate cyclase" evidence="4">
    <location>
        <begin position="25"/>
        <end position="580"/>
    </location>
</feature>
<keyword evidence="4" id="KW-0732">Signal</keyword>
<feature type="transmembrane region" description="Helical" evidence="3">
    <location>
        <begin position="360"/>
        <end position="381"/>
    </location>
</feature>
<dbReference type="GO" id="GO:1902201">
    <property type="term" value="P:negative regulation of bacterial-type flagellum-dependent cell motility"/>
    <property type="evidence" value="ECO:0007669"/>
    <property type="project" value="TreeGrafter"/>
</dbReference>
<dbReference type="GO" id="GO:0052621">
    <property type="term" value="F:diguanylate cyclase activity"/>
    <property type="evidence" value="ECO:0007669"/>
    <property type="project" value="UniProtKB-EC"/>
</dbReference>
<evidence type="ECO:0000256" key="3">
    <source>
        <dbReference type="SAM" id="Phobius"/>
    </source>
</evidence>
<organism evidence="6 7">
    <name type="scientific">Halomonas aestuarii</name>
    <dbReference type="NCBI Taxonomy" id="1897729"/>
    <lineage>
        <taxon>Bacteria</taxon>
        <taxon>Pseudomonadati</taxon>
        <taxon>Pseudomonadota</taxon>
        <taxon>Gammaproteobacteria</taxon>
        <taxon>Oceanospirillales</taxon>
        <taxon>Halomonadaceae</taxon>
        <taxon>Halomonas</taxon>
    </lineage>
</organism>
<keyword evidence="3" id="KW-0472">Membrane</keyword>
<evidence type="ECO:0000313" key="7">
    <source>
        <dbReference type="Proteomes" id="UP000181985"/>
    </source>
</evidence>
<feature type="transmembrane region" description="Helical" evidence="3">
    <location>
        <begin position="184"/>
        <end position="203"/>
    </location>
</feature>
<dbReference type="PANTHER" id="PTHR45138">
    <property type="entry name" value="REGULATORY COMPONENTS OF SENSORY TRANSDUCTION SYSTEM"/>
    <property type="match status" value="1"/>
</dbReference>
<feature type="transmembrane region" description="Helical" evidence="3">
    <location>
        <begin position="332"/>
        <end position="354"/>
    </location>
</feature>
<dbReference type="SMART" id="SM00267">
    <property type="entry name" value="GGDEF"/>
    <property type="match status" value="1"/>
</dbReference>
<dbReference type="SUPFAM" id="SSF55073">
    <property type="entry name" value="Nucleotide cyclase"/>
    <property type="match status" value="1"/>
</dbReference>
<gene>
    <name evidence="6" type="ORF">BOX17_15155</name>
</gene>
<feature type="transmembrane region" description="Helical" evidence="3">
    <location>
        <begin position="210"/>
        <end position="226"/>
    </location>
</feature>
<evidence type="ECO:0000313" key="6">
    <source>
        <dbReference type="EMBL" id="APE32170.1"/>
    </source>
</evidence>
<dbReference type="Pfam" id="PF00990">
    <property type="entry name" value="GGDEF"/>
    <property type="match status" value="1"/>
</dbReference>
<keyword evidence="3" id="KW-0812">Transmembrane</keyword>
<keyword evidence="7" id="KW-1185">Reference proteome</keyword>
<dbReference type="InterPro" id="IPR029787">
    <property type="entry name" value="Nucleotide_cyclase"/>
</dbReference>
<dbReference type="Gene3D" id="3.30.70.270">
    <property type="match status" value="1"/>
</dbReference>
<dbReference type="PANTHER" id="PTHR45138:SF24">
    <property type="entry name" value="DIGUANYLATE CYCLASE DGCC-RELATED"/>
    <property type="match status" value="1"/>
</dbReference>
<dbReference type="KEGG" id="hsi:BOX17_15155"/>
<dbReference type="InterPro" id="IPR050469">
    <property type="entry name" value="Diguanylate_Cyclase"/>
</dbReference>
<dbReference type="GO" id="GO:0005886">
    <property type="term" value="C:plasma membrane"/>
    <property type="evidence" value="ECO:0007669"/>
    <property type="project" value="TreeGrafter"/>
</dbReference>
<keyword evidence="3" id="KW-1133">Transmembrane helix</keyword>
<feature type="domain" description="GGDEF" evidence="5">
    <location>
        <begin position="447"/>
        <end position="580"/>
    </location>
</feature>
<dbReference type="GO" id="GO:0043709">
    <property type="term" value="P:cell adhesion involved in single-species biofilm formation"/>
    <property type="evidence" value="ECO:0007669"/>
    <property type="project" value="TreeGrafter"/>
</dbReference>
<dbReference type="EC" id="2.7.7.65" evidence="2"/>
<dbReference type="InterPro" id="IPR000160">
    <property type="entry name" value="GGDEF_dom"/>
</dbReference>
<evidence type="ECO:0000256" key="2">
    <source>
        <dbReference type="ARBA" id="ARBA00012528"/>
    </source>
</evidence>
<dbReference type="FunFam" id="3.30.70.270:FF:000001">
    <property type="entry name" value="Diguanylate cyclase domain protein"/>
    <property type="match status" value="1"/>
</dbReference>
<accession>A0A1J0VJH4</accession>
<dbReference type="RefSeq" id="WP_071946038.1">
    <property type="nucleotide sequence ID" value="NZ_CP018139.1"/>
</dbReference>
<evidence type="ECO:0000259" key="5">
    <source>
        <dbReference type="PROSITE" id="PS50887"/>
    </source>
</evidence>
<dbReference type="EMBL" id="CP018139">
    <property type="protein sequence ID" value="APE32170.1"/>
    <property type="molecule type" value="Genomic_DNA"/>
</dbReference>
<feature type="transmembrane region" description="Helical" evidence="3">
    <location>
        <begin position="246"/>
        <end position="264"/>
    </location>
</feature>
<feature type="signal peptide" evidence="4">
    <location>
        <begin position="1"/>
        <end position="24"/>
    </location>
</feature>
<dbReference type="PROSITE" id="PS50887">
    <property type="entry name" value="GGDEF"/>
    <property type="match status" value="1"/>
</dbReference>
<name>A0A1J0VJH4_9GAMM</name>
<sequence length="580" mass="65419">MRTLLTPLLGILLLVVLHVAPAAADTTPLDLDEGWEYRWGDSPFQADGTPAWVSEPGDEAAWHPIAFPSNPPGRDGHKHAWFRITLPEGEWRDPVLYIYSVDLITQVWLGDERIYQYGHFDAQGEGRFEGWPWHMISLPEAFAGRTLYFRVFSDYTDIGLWGEVKLMDRPDLLTYILERSAGELVVSAFLLLLALLAFIFTLVQADRRSFLGIGLFALASGTMLLAETQASQLLIERPLLWDYLAAAGYYTVPVAMGLMLEHWFAGRRPTLLRRLWQLHLGYLVAALGLALGGVIDLSSTFPPFDALLVVSLVLMFMAIVVHLGELNGEQKLIVLSYGLFALMLLVDMAVAHGLLAWHRVPVHVGALGFAVAIVAISLWHYSRTHHELRRLNHSLERQVAQRTRELEEMVMKLQAFSYEDSLTGLHNRRYFDELLEHEAAMARRHATPLTLAMIDIDHFKQFNDREGHEAGDTVLIGMGRLLIHHFRDTDTVCRMGGEEFMIVMPGVTAAIAEVRIAELMEILSRTRFRYHHRELDTLSISCGIASYPEHAGEPLTLIGLADKALYSAKHRGRARIETYA</sequence>
<dbReference type="AlphaFoldDB" id="A0A1J0VJH4"/>
<proteinExistence type="predicted"/>